<keyword evidence="2" id="KW-0732">Signal</keyword>
<keyword evidence="1" id="KW-1133">Transmembrane helix</keyword>
<proteinExistence type="predicted"/>
<evidence type="ECO:0000256" key="1">
    <source>
        <dbReference type="SAM" id="Phobius"/>
    </source>
</evidence>
<protein>
    <submittedName>
        <fullName evidence="3">Uncharacterized protein</fullName>
    </submittedName>
</protein>
<keyword evidence="1" id="KW-0812">Transmembrane</keyword>
<sequence>MRGFLAVICTITSSVADPLLSLADAENAVSVLGVAVIGLSLVDFVVDGFVVAAAVAVAAAVIFVLQRWFRDELQHI</sequence>
<reference evidence="3" key="1">
    <citation type="submission" date="2023-08" db="EMBL/GenBank/DDBJ databases">
        <authorList>
            <person name="Alioto T."/>
            <person name="Alioto T."/>
            <person name="Gomez Garrido J."/>
        </authorList>
    </citation>
    <scope>NUCLEOTIDE SEQUENCE</scope>
</reference>
<feature type="transmembrane region" description="Helical" evidence="1">
    <location>
        <begin position="32"/>
        <end position="65"/>
    </location>
</feature>
<feature type="chain" id="PRO_5041288501" evidence="2">
    <location>
        <begin position="17"/>
        <end position="76"/>
    </location>
</feature>
<dbReference type="Proteomes" id="UP001162480">
    <property type="component" value="Chromosome 22"/>
</dbReference>
<accession>A0AA36BRB8</accession>
<gene>
    <name evidence="3" type="ORF">OCTVUL_1B008150</name>
</gene>
<keyword evidence="4" id="KW-1185">Reference proteome</keyword>
<keyword evidence="1" id="KW-0472">Membrane</keyword>
<name>A0AA36BRB8_OCTVU</name>
<dbReference type="EMBL" id="OX597835">
    <property type="protein sequence ID" value="CAI9739135.1"/>
    <property type="molecule type" value="Genomic_DNA"/>
</dbReference>
<evidence type="ECO:0000313" key="4">
    <source>
        <dbReference type="Proteomes" id="UP001162480"/>
    </source>
</evidence>
<organism evidence="3 4">
    <name type="scientific">Octopus vulgaris</name>
    <name type="common">Common octopus</name>
    <dbReference type="NCBI Taxonomy" id="6645"/>
    <lineage>
        <taxon>Eukaryota</taxon>
        <taxon>Metazoa</taxon>
        <taxon>Spiralia</taxon>
        <taxon>Lophotrochozoa</taxon>
        <taxon>Mollusca</taxon>
        <taxon>Cephalopoda</taxon>
        <taxon>Coleoidea</taxon>
        <taxon>Octopodiformes</taxon>
        <taxon>Octopoda</taxon>
        <taxon>Incirrata</taxon>
        <taxon>Octopodidae</taxon>
        <taxon>Octopus</taxon>
    </lineage>
</organism>
<dbReference type="AlphaFoldDB" id="A0AA36BRB8"/>
<feature type="signal peptide" evidence="2">
    <location>
        <begin position="1"/>
        <end position="16"/>
    </location>
</feature>
<evidence type="ECO:0000256" key="2">
    <source>
        <dbReference type="SAM" id="SignalP"/>
    </source>
</evidence>
<evidence type="ECO:0000313" key="3">
    <source>
        <dbReference type="EMBL" id="CAI9739135.1"/>
    </source>
</evidence>